<dbReference type="EMBL" id="BTTX01000001">
    <property type="protein sequence ID" value="GMU04450.1"/>
    <property type="molecule type" value="Genomic_DNA"/>
</dbReference>
<feature type="signal peptide" evidence="3">
    <location>
        <begin position="1"/>
        <end position="20"/>
    </location>
</feature>
<evidence type="ECO:0008006" key="6">
    <source>
        <dbReference type="Google" id="ProtNLM"/>
    </source>
</evidence>
<feature type="compositionally biased region" description="Gly residues" evidence="2">
    <location>
        <begin position="272"/>
        <end position="284"/>
    </location>
</feature>
<dbReference type="Gene3D" id="1.10.287.1490">
    <property type="match status" value="1"/>
</dbReference>
<reference evidence="4 5" key="1">
    <citation type="journal article" date="2024" name="Arch. Microbiol.">
        <title>Corallococcus caeni sp. nov., a novel myxobacterium isolated from activated sludge.</title>
        <authorList>
            <person name="Tomita S."/>
            <person name="Nakai R."/>
            <person name="Kuroda K."/>
            <person name="Kurashita H."/>
            <person name="Hatamoto M."/>
            <person name="Yamaguchi T."/>
            <person name="Narihiro T."/>
        </authorList>
    </citation>
    <scope>NUCLEOTIDE SEQUENCE [LARGE SCALE GENOMIC DNA]</scope>
    <source>
        <strain evidence="4 5">NO1</strain>
    </source>
</reference>
<feature type="coiled-coil region" evidence="1">
    <location>
        <begin position="180"/>
        <end position="207"/>
    </location>
</feature>
<keyword evidence="5" id="KW-1185">Reference proteome</keyword>
<feature type="coiled-coil region" evidence="1">
    <location>
        <begin position="24"/>
        <end position="65"/>
    </location>
</feature>
<protein>
    <recommendedName>
        <fullName evidence="6">TetR family transcriptional regulator</fullName>
    </recommendedName>
</protein>
<evidence type="ECO:0000313" key="5">
    <source>
        <dbReference type="Proteomes" id="UP001342631"/>
    </source>
</evidence>
<gene>
    <name evidence="4" type="ORF">ASNO1_07020</name>
</gene>
<evidence type="ECO:0000256" key="1">
    <source>
        <dbReference type="SAM" id="Coils"/>
    </source>
</evidence>
<keyword evidence="1" id="KW-0175">Coiled coil</keyword>
<sequence length="348" mass="37049">MMSRVLPLLLCLLVAAPAGATSGLEQARAKAQAARTEARTLRTRQQGLRDELNGLAARIEALKAQRQGKLTAGGELESALRRSQELSGELTGLAQSVSGADGEVERAHLALHGALSQELTRLRAAWDATTDRAERARLLEQMRSVRGEREAVRAALPASQVPALDGAARGDDPEDLLAQADALRDTQDKVRQRLAALKARITEVREERDLDRRMNDFLGEESMFDDQDRRLRLRTAGDRGLLVAPTQRGGRNGEVTAGDAMAESPDYAGDPSVGGGTGTPGGGLAPSASVTASDRRPQVDPVRAQALAAGGPEDLSSLEQEAARLESLARELDGRAGALERRAKTLVP</sequence>
<accession>A0ABQ6QKB6</accession>
<name>A0ABQ6QKB6_9BACT</name>
<dbReference type="Proteomes" id="UP001342631">
    <property type="component" value="Unassembled WGS sequence"/>
</dbReference>
<comment type="caution">
    <text evidence="4">The sequence shown here is derived from an EMBL/GenBank/DDBJ whole genome shotgun (WGS) entry which is preliminary data.</text>
</comment>
<evidence type="ECO:0000313" key="4">
    <source>
        <dbReference type="EMBL" id="GMU04450.1"/>
    </source>
</evidence>
<evidence type="ECO:0000256" key="3">
    <source>
        <dbReference type="SAM" id="SignalP"/>
    </source>
</evidence>
<keyword evidence="3" id="KW-0732">Signal</keyword>
<organism evidence="4 5">
    <name type="scientific">Corallococcus caeni</name>
    <dbReference type="NCBI Taxonomy" id="3082388"/>
    <lineage>
        <taxon>Bacteria</taxon>
        <taxon>Pseudomonadati</taxon>
        <taxon>Myxococcota</taxon>
        <taxon>Myxococcia</taxon>
        <taxon>Myxococcales</taxon>
        <taxon>Cystobacterineae</taxon>
        <taxon>Myxococcaceae</taxon>
        <taxon>Corallococcus</taxon>
    </lineage>
</organism>
<dbReference type="RefSeq" id="WP_338269770.1">
    <property type="nucleotide sequence ID" value="NZ_BTTW01000011.1"/>
</dbReference>
<proteinExistence type="predicted"/>
<feature type="region of interest" description="Disordered" evidence="2">
    <location>
        <begin position="242"/>
        <end position="316"/>
    </location>
</feature>
<feature type="chain" id="PRO_5047480184" description="TetR family transcriptional regulator" evidence="3">
    <location>
        <begin position="21"/>
        <end position="348"/>
    </location>
</feature>
<evidence type="ECO:0000256" key="2">
    <source>
        <dbReference type="SAM" id="MobiDB-lite"/>
    </source>
</evidence>